<evidence type="ECO:0000256" key="17">
    <source>
        <dbReference type="ARBA" id="ARBA00023264"/>
    </source>
</evidence>
<name>Q1K330_DESA6</name>
<dbReference type="PROSITE" id="PS01315">
    <property type="entry name" value="CDS"/>
    <property type="match status" value="1"/>
</dbReference>
<evidence type="ECO:0000256" key="11">
    <source>
        <dbReference type="ARBA" id="ARBA00022692"/>
    </source>
</evidence>
<dbReference type="EMBL" id="AAEW02000003">
    <property type="protein sequence ID" value="EAT16701.1"/>
    <property type="molecule type" value="Genomic_DNA"/>
</dbReference>
<sequence>MVLDDSRFIEQVVATTGGIVFLAVSSYWPNHGQHVLAVFFMVFSLIFLARYQDLFRVVLELGLIVVGWLYIPLLISYFAALHDLEHGHLWVLLVLMMTMVCDSCAYFVGTAVGRHRLYPQISPKKSIEGALGGFVGSILSAMVVIPWLIPDTSVASAVVVGAVVGVFGQLGDLFESMVKRSAEVKDSGTLFPGHGGMLDRLDSLLFAFPCVYFCLLW</sequence>
<dbReference type="GO" id="GO:0016024">
    <property type="term" value="P:CDP-diacylglycerol biosynthetic process"/>
    <property type="evidence" value="ECO:0007669"/>
    <property type="project" value="UniProtKB-UniPathway"/>
</dbReference>
<evidence type="ECO:0000256" key="14">
    <source>
        <dbReference type="ARBA" id="ARBA00023098"/>
    </source>
</evidence>
<keyword evidence="16" id="KW-0594">Phospholipid biosynthesis</keyword>
<keyword evidence="12 18" id="KW-0548">Nucleotidyltransferase</keyword>
<evidence type="ECO:0000256" key="19">
    <source>
        <dbReference type="SAM" id="Phobius"/>
    </source>
</evidence>
<dbReference type="InterPro" id="IPR000374">
    <property type="entry name" value="PC_trans"/>
</dbReference>
<comment type="catalytic activity">
    <reaction evidence="1 18">
        <text>a 1,2-diacyl-sn-glycero-3-phosphate + CTP + H(+) = a CDP-1,2-diacyl-sn-glycerol + diphosphate</text>
        <dbReference type="Rhea" id="RHEA:16229"/>
        <dbReference type="ChEBI" id="CHEBI:15378"/>
        <dbReference type="ChEBI" id="CHEBI:33019"/>
        <dbReference type="ChEBI" id="CHEBI:37563"/>
        <dbReference type="ChEBI" id="CHEBI:58332"/>
        <dbReference type="ChEBI" id="CHEBI:58608"/>
        <dbReference type="EC" id="2.7.7.41"/>
    </reaction>
</comment>
<dbReference type="GO" id="GO:0004605">
    <property type="term" value="F:phosphatidate cytidylyltransferase activity"/>
    <property type="evidence" value="ECO:0007669"/>
    <property type="project" value="UniProtKB-EC"/>
</dbReference>
<evidence type="ECO:0000256" key="1">
    <source>
        <dbReference type="ARBA" id="ARBA00001698"/>
    </source>
</evidence>
<dbReference type="AlphaFoldDB" id="Q1K330"/>
<protein>
    <recommendedName>
        <fullName evidence="7 18">Phosphatidate cytidylyltransferase</fullName>
        <ecNumber evidence="6 18">2.7.7.41</ecNumber>
    </recommendedName>
</protein>
<dbReference type="UniPathway" id="UPA00557">
    <property type="reaction ID" value="UER00614"/>
</dbReference>
<keyword evidence="11 18" id="KW-0812">Transmembrane</keyword>
<keyword evidence="13 19" id="KW-1133">Transmembrane helix</keyword>
<evidence type="ECO:0000256" key="10">
    <source>
        <dbReference type="ARBA" id="ARBA00022679"/>
    </source>
</evidence>
<comment type="pathway">
    <text evidence="4">Lipid metabolism.</text>
</comment>
<gene>
    <name evidence="20" type="ORF">Dace_1952</name>
</gene>
<dbReference type="Pfam" id="PF01148">
    <property type="entry name" value="CTP_transf_1"/>
    <property type="match status" value="1"/>
</dbReference>
<comment type="pathway">
    <text evidence="3 18">Phospholipid metabolism; CDP-diacylglycerol biosynthesis; CDP-diacylglycerol from sn-glycerol 3-phosphate: step 3/3.</text>
</comment>
<reference evidence="20" key="1">
    <citation type="submission" date="2006-05" db="EMBL/GenBank/DDBJ databases">
        <title>Annotation of the draft genome assembly of Desulfuromonas acetoxidans DSM 684.</title>
        <authorList>
            <consortium name="US DOE Joint Genome Institute (JGI-ORNL)"/>
            <person name="Larimer F."/>
            <person name="Land M."/>
            <person name="Hauser L."/>
        </authorList>
    </citation>
    <scope>NUCLEOTIDE SEQUENCE [LARGE SCALE GENOMIC DNA]</scope>
    <source>
        <strain evidence="20">DSM 684</strain>
    </source>
</reference>
<evidence type="ECO:0000256" key="4">
    <source>
        <dbReference type="ARBA" id="ARBA00005189"/>
    </source>
</evidence>
<feature type="transmembrane region" description="Helical" evidence="19">
    <location>
        <begin position="12"/>
        <end position="28"/>
    </location>
</feature>
<reference evidence="20" key="2">
    <citation type="submission" date="2006-05" db="EMBL/GenBank/DDBJ databases">
        <title>Sequencing of the draft genome and assembly of Desulfuromonas acetoxidans DSM 684.</title>
        <authorList>
            <consortium name="US DOE Joint Genome Institute (JGI-PGF)"/>
            <person name="Copeland A."/>
            <person name="Lucas S."/>
            <person name="Lapidus A."/>
            <person name="Barry K."/>
            <person name="Detter J.C."/>
            <person name="Glavina del Rio T."/>
            <person name="Hammon N."/>
            <person name="Israni S."/>
            <person name="Dalin E."/>
            <person name="Tice H."/>
            <person name="Bruce D."/>
            <person name="Pitluck S."/>
            <person name="Richardson P."/>
        </authorList>
    </citation>
    <scope>NUCLEOTIDE SEQUENCE [LARGE SCALE GENOMIC DNA]</scope>
    <source>
        <strain evidence="20">DSM 684</strain>
    </source>
</reference>
<feature type="transmembrane region" description="Helical" evidence="19">
    <location>
        <begin position="34"/>
        <end position="51"/>
    </location>
</feature>
<dbReference type="GO" id="GO:0005886">
    <property type="term" value="C:plasma membrane"/>
    <property type="evidence" value="ECO:0007669"/>
    <property type="project" value="UniProtKB-SubCell"/>
</dbReference>
<feature type="transmembrane region" description="Helical" evidence="19">
    <location>
        <begin position="129"/>
        <end position="149"/>
    </location>
</feature>
<keyword evidence="10 18" id="KW-0808">Transferase</keyword>
<evidence type="ECO:0000256" key="9">
    <source>
        <dbReference type="ARBA" id="ARBA00022516"/>
    </source>
</evidence>
<evidence type="ECO:0000256" key="12">
    <source>
        <dbReference type="ARBA" id="ARBA00022695"/>
    </source>
</evidence>
<evidence type="ECO:0000313" key="20">
    <source>
        <dbReference type="EMBL" id="EAT16701.1"/>
    </source>
</evidence>
<accession>Q1K330</accession>
<proteinExistence type="inferred from homology"/>
<evidence type="ECO:0000256" key="13">
    <source>
        <dbReference type="ARBA" id="ARBA00022989"/>
    </source>
</evidence>
<evidence type="ECO:0000256" key="2">
    <source>
        <dbReference type="ARBA" id="ARBA00004651"/>
    </source>
</evidence>
<evidence type="ECO:0000256" key="8">
    <source>
        <dbReference type="ARBA" id="ARBA00022475"/>
    </source>
</evidence>
<keyword evidence="17" id="KW-1208">Phospholipid metabolism</keyword>
<organism evidence="20 21">
    <name type="scientific">Desulfuromonas acetoxidans (strain DSM 684 / 11070)</name>
    <dbReference type="NCBI Taxonomy" id="281689"/>
    <lineage>
        <taxon>Bacteria</taxon>
        <taxon>Pseudomonadati</taxon>
        <taxon>Thermodesulfobacteriota</taxon>
        <taxon>Desulfuromonadia</taxon>
        <taxon>Desulfuromonadales</taxon>
        <taxon>Desulfuromonadaceae</taxon>
        <taxon>Desulfuromonas</taxon>
    </lineage>
</organism>
<comment type="similarity">
    <text evidence="5 18">Belongs to the CDS family.</text>
</comment>
<feature type="transmembrane region" description="Helical" evidence="19">
    <location>
        <begin position="87"/>
        <end position="108"/>
    </location>
</feature>
<evidence type="ECO:0000256" key="5">
    <source>
        <dbReference type="ARBA" id="ARBA00010185"/>
    </source>
</evidence>
<dbReference type="PANTHER" id="PTHR46382">
    <property type="entry name" value="PHOSPHATIDATE CYTIDYLYLTRANSFERASE"/>
    <property type="match status" value="1"/>
</dbReference>
<comment type="caution">
    <text evidence="20">The sequence shown here is derived from an EMBL/GenBank/DDBJ whole genome shotgun (WGS) entry which is preliminary data.</text>
</comment>
<evidence type="ECO:0000256" key="15">
    <source>
        <dbReference type="ARBA" id="ARBA00023136"/>
    </source>
</evidence>
<evidence type="ECO:0000256" key="18">
    <source>
        <dbReference type="RuleBase" id="RU003938"/>
    </source>
</evidence>
<keyword evidence="8" id="KW-1003">Cell membrane</keyword>
<feature type="transmembrane region" description="Helical" evidence="19">
    <location>
        <begin position="58"/>
        <end position="81"/>
    </location>
</feature>
<evidence type="ECO:0000256" key="3">
    <source>
        <dbReference type="ARBA" id="ARBA00005119"/>
    </source>
</evidence>
<evidence type="ECO:0000256" key="16">
    <source>
        <dbReference type="ARBA" id="ARBA00023209"/>
    </source>
</evidence>
<evidence type="ECO:0000313" key="21">
    <source>
        <dbReference type="Proteomes" id="UP000005695"/>
    </source>
</evidence>
<keyword evidence="21" id="KW-1185">Reference proteome</keyword>
<keyword evidence="9" id="KW-0444">Lipid biosynthesis</keyword>
<keyword evidence="15 19" id="KW-0472">Membrane</keyword>
<dbReference type="PANTHER" id="PTHR46382:SF1">
    <property type="entry name" value="PHOSPHATIDATE CYTIDYLYLTRANSFERASE"/>
    <property type="match status" value="1"/>
</dbReference>
<dbReference type="EC" id="2.7.7.41" evidence="6 18"/>
<dbReference type="Proteomes" id="UP000005695">
    <property type="component" value="Unassembled WGS sequence"/>
</dbReference>
<feature type="transmembrane region" description="Helical" evidence="19">
    <location>
        <begin position="155"/>
        <end position="174"/>
    </location>
</feature>
<keyword evidence="14" id="KW-0443">Lipid metabolism</keyword>
<evidence type="ECO:0000256" key="7">
    <source>
        <dbReference type="ARBA" id="ARBA00019373"/>
    </source>
</evidence>
<comment type="subcellular location">
    <subcellularLocation>
        <location evidence="2">Cell membrane</location>
        <topology evidence="2">Multi-pass membrane protein</topology>
    </subcellularLocation>
</comment>
<evidence type="ECO:0000256" key="6">
    <source>
        <dbReference type="ARBA" id="ARBA00012487"/>
    </source>
</evidence>